<sequence length="191" mass="20024">MKRFALAATAALGLTALATPARAASWTVDYTGWWENDGGGAISGTISADDAAAQDGIISLDELTSWAWDWSGNSAASAFSFSSDDPAAEIQIVDPTLDNGFYINGTPNQPLLADDLDQGVFAADEFSLDLEFLFVDNFETGEFSEGLSQGAVSVAEVDTDAESVPEPAMILGLFALTGAGATTLRRQQQDV</sequence>
<reference evidence="2 3" key="1">
    <citation type="journal article" date="2016" name="Biochim. Biophys. Acta">
        <title>Characterization of red-shifted phycobilisomes isolated from the chlorophyll f-containing cyanobacterium Halomicronema hongdechloris.</title>
        <authorList>
            <person name="Li Y."/>
            <person name="Lin Y."/>
            <person name="Garvey C.J."/>
            <person name="Birch D."/>
            <person name="Corkery R.W."/>
            <person name="Loughlin P.C."/>
            <person name="Scheer H."/>
            <person name="Willows R.D."/>
            <person name="Chen M."/>
        </authorList>
    </citation>
    <scope>NUCLEOTIDE SEQUENCE [LARGE SCALE GENOMIC DNA]</scope>
    <source>
        <strain evidence="2 3">C2206</strain>
    </source>
</reference>
<feature type="chain" id="PRO_5013320225" description="PEP-CTERM protein-sorting domain-containing protein" evidence="1">
    <location>
        <begin position="24"/>
        <end position="191"/>
    </location>
</feature>
<dbReference type="NCBIfam" id="TIGR02595">
    <property type="entry name" value="PEP_CTERM"/>
    <property type="match status" value="1"/>
</dbReference>
<feature type="signal peptide" evidence="1">
    <location>
        <begin position="1"/>
        <end position="23"/>
    </location>
</feature>
<dbReference type="KEGG" id="hhg:XM38_034150"/>
<evidence type="ECO:0000313" key="3">
    <source>
        <dbReference type="Proteomes" id="UP000191901"/>
    </source>
</evidence>
<accession>A0A1V8NMJ7</accession>
<dbReference type="RefSeq" id="WP_080807228.1">
    <property type="nucleotide sequence ID" value="NZ_CP021983.2"/>
</dbReference>
<protein>
    <recommendedName>
        <fullName evidence="4">PEP-CTERM protein-sorting domain-containing protein</fullName>
    </recommendedName>
</protein>
<dbReference type="AlphaFoldDB" id="A0A1V8NMJ7"/>
<name>A0A1V8NMJ7_9CYAN</name>
<proteinExistence type="predicted"/>
<organism evidence="2 3">
    <name type="scientific">Halomicronema hongdechloris C2206</name>
    <dbReference type="NCBI Taxonomy" id="1641165"/>
    <lineage>
        <taxon>Bacteria</taxon>
        <taxon>Bacillati</taxon>
        <taxon>Cyanobacteriota</taxon>
        <taxon>Cyanophyceae</taxon>
        <taxon>Nodosilineales</taxon>
        <taxon>Nodosilineaceae</taxon>
        <taxon>Halomicronema</taxon>
    </lineage>
</organism>
<evidence type="ECO:0000313" key="2">
    <source>
        <dbReference type="EMBL" id="ASC72458.1"/>
    </source>
</evidence>
<dbReference type="Proteomes" id="UP000191901">
    <property type="component" value="Chromosome"/>
</dbReference>
<dbReference type="InterPro" id="IPR013424">
    <property type="entry name" value="Ice-binding_C"/>
</dbReference>
<keyword evidence="3" id="KW-1185">Reference proteome</keyword>
<dbReference type="OrthoDB" id="573667at2"/>
<gene>
    <name evidence="2" type="ORF">XM38_034150</name>
</gene>
<dbReference type="EMBL" id="CP021983">
    <property type="protein sequence ID" value="ASC72458.1"/>
    <property type="molecule type" value="Genomic_DNA"/>
</dbReference>
<evidence type="ECO:0000256" key="1">
    <source>
        <dbReference type="SAM" id="SignalP"/>
    </source>
</evidence>
<evidence type="ECO:0008006" key="4">
    <source>
        <dbReference type="Google" id="ProtNLM"/>
    </source>
</evidence>
<keyword evidence="1" id="KW-0732">Signal</keyword>